<name>A0A3B1C100_9ZZZZ</name>
<dbReference type="GO" id="GO:0003755">
    <property type="term" value="F:peptidyl-prolyl cis-trans isomerase activity"/>
    <property type="evidence" value="ECO:0007669"/>
    <property type="project" value="InterPro"/>
</dbReference>
<dbReference type="Gene3D" id="1.10.4030.10">
    <property type="entry name" value="Porin chaperone SurA, peptide-binding domain"/>
    <property type="match status" value="1"/>
</dbReference>
<dbReference type="PROSITE" id="PS50198">
    <property type="entry name" value="PPIC_PPIASE_2"/>
    <property type="match status" value="1"/>
</dbReference>
<dbReference type="PROSITE" id="PS01096">
    <property type="entry name" value="PPIC_PPIASE_1"/>
    <property type="match status" value="1"/>
</dbReference>
<organism evidence="2">
    <name type="scientific">hydrothermal vent metagenome</name>
    <dbReference type="NCBI Taxonomy" id="652676"/>
    <lineage>
        <taxon>unclassified sequences</taxon>
        <taxon>metagenomes</taxon>
        <taxon>ecological metagenomes</taxon>
    </lineage>
</organism>
<sequence>MLMPVTDIMTEKSPEYAYHLLRSALAKFSKTPAELTADQIEVVRGQADATFELETRALSSPEARDIIISEQRLDEALQGISSRYESRQAFLSDLEKNDLDETILRTALYRELLFDAVLVCVGAQSVEVSDLDILLFYEAHRDRFARPEMRVASHILVTINPEFPDNTRAKAEQTMAQIQKRLRANPTRFAELARKHSECPSALEGGKLGRLPEGQLYPELDQALFKLPQGGVSDIVETELGLHVLYCEKIHPAKTVPLSEARAKIREIMQQRQRRRSQKVWLDELKN</sequence>
<dbReference type="PANTHER" id="PTHR47245">
    <property type="entry name" value="PEPTIDYLPROLYL ISOMERASE"/>
    <property type="match status" value="1"/>
</dbReference>
<dbReference type="PANTHER" id="PTHR47245:SF2">
    <property type="entry name" value="PEPTIDYL-PROLYL CIS-TRANS ISOMERASE HP_0175-RELATED"/>
    <property type="match status" value="1"/>
</dbReference>
<dbReference type="NCBIfam" id="TIGR02933">
    <property type="entry name" value="nifM_nitrog"/>
    <property type="match status" value="1"/>
</dbReference>
<dbReference type="InterPro" id="IPR000297">
    <property type="entry name" value="PPIase_PpiC"/>
</dbReference>
<dbReference type="Gene3D" id="3.10.50.40">
    <property type="match status" value="1"/>
</dbReference>
<accession>A0A3B1C100</accession>
<evidence type="ECO:0000259" key="1">
    <source>
        <dbReference type="PROSITE" id="PS50198"/>
    </source>
</evidence>
<dbReference type="EMBL" id="UOFZ01000034">
    <property type="protein sequence ID" value="VAX12375.1"/>
    <property type="molecule type" value="Genomic_DNA"/>
</dbReference>
<dbReference type="Pfam" id="PF00639">
    <property type="entry name" value="Rotamase"/>
    <property type="match status" value="1"/>
</dbReference>
<reference evidence="2" key="1">
    <citation type="submission" date="2018-06" db="EMBL/GenBank/DDBJ databases">
        <authorList>
            <person name="Zhirakovskaya E."/>
        </authorList>
    </citation>
    <scope>NUCLEOTIDE SEQUENCE</scope>
</reference>
<dbReference type="InterPro" id="IPR023058">
    <property type="entry name" value="PPIase_PpiC_CS"/>
</dbReference>
<dbReference type="InterPro" id="IPR014282">
    <property type="entry name" value="Nitrogen_fix_NifM"/>
</dbReference>
<evidence type="ECO:0000313" key="2">
    <source>
        <dbReference type="EMBL" id="VAX12375.1"/>
    </source>
</evidence>
<protein>
    <recommendedName>
        <fullName evidence="1">PpiC domain-containing protein</fullName>
    </recommendedName>
</protein>
<gene>
    <name evidence="2" type="ORF">MNBD_GAMMA24-1241</name>
</gene>
<dbReference type="InterPro" id="IPR027304">
    <property type="entry name" value="Trigger_fact/SurA_dom_sf"/>
</dbReference>
<dbReference type="InterPro" id="IPR046357">
    <property type="entry name" value="PPIase_dom_sf"/>
</dbReference>
<dbReference type="SUPFAM" id="SSF54534">
    <property type="entry name" value="FKBP-like"/>
    <property type="match status" value="1"/>
</dbReference>
<dbReference type="SUPFAM" id="SSF109998">
    <property type="entry name" value="Triger factor/SurA peptide-binding domain-like"/>
    <property type="match status" value="1"/>
</dbReference>
<feature type="domain" description="PpiC" evidence="1">
    <location>
        <begin position="147"/>
        <end position="249"/>
    </location>
</feature>
<dbReference type="AlphaFoldDB" id="A0A3B1C100"/>
<dbReference type="InterPro" id="IPR050245">
    <property type="entry name" value="PrsA_foldase"/>
</dbReference>
<proteinExistence type="predicted"/>